<accession>A0ABT0B7D4</accession>
<keyword evidence="2" id="KW-1185">Reference proteome</keyword>
<dbReference type="EMBL" id="JALHLE010000043">
    <property type="protein sequence ID" value="MCJ2180819.1"/>
    <property type="molecule type" value="Genomic_DNA"/>
</dbReference>
<protein>
    <recommendedName>
        <fullName evidence="3">DUF1905 domain-containing protein</fullName>
    </recommendedName>
</protein>
<sequence>MTYTVTLSPWRGSGRHFWVRPKGRKRTPFVRGFVDVNESGLWFQPEHYIPDRSRRQRV</sequence>
<name>A0ABT0B7D4_9SPHN</name>
<proteinExistence type="predicted"/>
<reference evidence="1" key="1">
    <citation type="submission" date="2022-03" db="EMBL/GenBank/DDBJ databases">
        <title>Identification of a novel bacterium isolated from mangrove sediments.</title>
        <authorList>
            <person name="Pan X."/>
        </authorList>
    </citation>
    <scope>NUCLEOTIDE SEQUENCE</scope>
    <source>
        <strain evidence="1">B2580</strain>
    </source>
</reference>
<evidence type="ECO:0000313" key="1">
    <source>
        <dbReference type="EMBL" id="MCJ2180819.1"/>
    </source>
</evidence>
<evidence type="ECO:0000313" key="2">
    <source>
        <dbReference type="Proteomes" id="UP001162880"/>
    </source>
</evidence>
<evidence type="ECO:0008006" key="3">
    <source>
        <dbReference type="Google" id="ProtNLM"/>
    </source>
</evidence>
<dbReference type="Proteomes" id="UP001162880">
    <property type="component" value="Unassembled WGS sequence"/>
</dbReference>
<dbReference type="RefSeq" id="WP_243996265.1">
    <property type="nucleotide sequence ID" value="NZ_JALHLE010000043.1"/>
</dbReference>
<gene>
    <name evidence="1" type="ORF">MTR64_19785</name>
</gene>
<comment type="caution">
    <text evidence="1">The sequence shown here is derived from an EMBL/GenBank/DDBJ whole genome shotgun (WGS) entry which is preliminary data.</text>
</comment>
<organism evidence="1 2">
    <name type="scientific">Novosphingobium album</name>
    <name type="common">ex Hu et al. 2023</name>
    <dbReference type="NCBI Taxonomy" id="2930093"/>
    <lineage>
        <taxon>Bacteria</taxon>
        <taxon>Pseudomonadati</taxon>
        <taxon>Pseudomonadota</taxon>
        <taxon>Alphaproteobacteria</taxon>
        <taxon>Sphingomonadales</taxon>
        <taxon>Sphingomonadaceae</taxon>
        <taxon>Novosphingobium</taxon>
    </lineage>
</organism>